<evidence type="ECO:0000256" key="3">
    <source>
        <dbReference type="ARBA" id="ARBA00023136"/>
    </source>
</evidence>
<dbReference type="Ensembl" id="ENSPKIT00000015508.1">
    <property type="protein sequence ID" value="ENSPKIP00000034592.1"/>
    <property type="gene ID" value="ENSPKIG00000013854.1"/>
</dbReference>
<accession>A0A3B3SV12</accession>
<dbReference type="InterPro" id="IPR013783">
    <property type="entry name" value="Ig-like_fold"/>
</dbReference>
<name>A0A3B3SV12_9TELE</name>
<dbReference type="STRING" id="1676925.ENSPKIP00000034592"/>
<dbReference type="Proteomes" id="UP000261540">
    <property type="component" value="Unplaced"/>
</dbReference>
<proteinExistence type="predicted"/>
<comment type="subcellular location">
    <subcellularLocation>
        <location evidence="1">Membrane</location>
    </subcellularLocation>
</comment>
<dbReference type="PANTHER" id="PTHR12080">
    <property type="entry name" value="SIGNALING LYMPHOCYTIC ACTIVATION MOLECULE"/>
    <property type="match status" value="1"/>
</dbReference>
<organism evidence="5 6">
    <name type="scientific">Paramormyrops kingsleyae</name>
    <dbReference type="NCBI Taxonomy" id="1676925"/>
    <lineage>
        <taxon>Eukaryota</taxon>
        <taxon>Metazoa</taxon>
        <taxon>Chordata</taxon>
        <taxon>Craniata</taxon>
        <taxon>Vertebrata</taxon>
        <taxon>Euteleostomi</taxon>
        <taxon>Actinopterygii</taxon>
        <taxon>Neopterygii</taxon>
        <taxon>Teleostei</taxon>
        <taxon>Osteoglossocephala</taxon>
        <taxon>Osteoglossomorpha</taxon>
        <taxon>Osteoglossiformes</taxon>
        <taxon>Mormyridae</taxon>
        <taxon>Paramormyrops</taxon>
    </lineage>
</organism>
<dbReference type="AlphaFoldDB" id="A0A3B3SV12"/>
<reference evidence="5" key="2">
    <citation type="submission" date="2025-09" db="UniProtKB">
        <authorList>
            <consortium name="Ensembl"/>
        </authorList>
    </citation>
    <scope>IDENTIFICATION</scope>
</reference>
<dbReference type="SUPFAM" id="SSF48726">
    <property type="entry name" value="Immunoglobulin"/>
    <property type="match status" value="2"/>
</dbReference>
<keyword evidence="3" id="KW-0472">Membrane</keyword>
<keyword evidence="2" id="KW-0732">Signal</keyword>
<sequence length="231" mass="25475">MKKSLKCVLTGNIIKTPGLVYLCWGTQGQPTESAPSVTNVTVGGSFQFPFTPDGNQNYRVELKFNSMVLITTSVFQSPPFINVNYKGRVKILENLIQLENLQLLDSGFYDVYVDYFTGKKGQYRRFLIQVFEPVSKPSITAECLGSNVTLACSSSQGTNVEYSWETAPPCGESCLVHLGPVVEIAPSDAPTSLYYTCRAQNEFSNETSDPLELKLSISVGALHFILHSSNF</sequence>
<protein>
    <recommendedName>
        <fullName evidence="7">Ig-like domain-containing protein</fullName>
    </recommendedName>
</protein>
<dbReference type="InterPro" id="IPR015631">
    <property type="entry name" value="CD2/SLAM_rcpt"/>
</dbReference>
<evidence type="ECO:0000313" key="5">
    <source>
        <dbReference type="Ensembl" id="ENSPKIP00000034592.1"/>
    </source>
</evidence>
<evidence type="ECO:0000313" key="6">
    <source>
        <dbReference type="Proteomes" id="UP000261540"/>
    </source>
</evidence>
<evidence type="ECO:0000256" key="2">
    <source>
        <dbReference type="ARBA" id="ARBA00022729"/>
    </source>
</evidence>
<reference evidence="5" key="1">
    <citation type="submission" date="2025-08" db="UniProtKB">
        <authorList>
            <consortium name="Ensembl"/>
        </authorList>
    </citation>
    <scope>IDENTIFICATION</scope>
</reference>
<dbReference type="GO" id="GO:0016020">
    <property type="term" value="C:membrane"/>
    <property type="evidence" value="ECO:0007669"/>
    <property type="project" value="UniProtKB-SubCell"/>
</dbReference>
<dbReference type="GeneTree" id="ENSGT00970000196844"/>
<evidence type="ECO:0000256" key="4">
    <source>
        <dbReference type="ARBA" id="ARBA00023180"/>
    </source>
</evidence>
<dbReference type="Gene3D" id="2.60.40.10">
    <property type="entry name" value="Immunoglobulins"/>
    <property type="match status" value="2"/>
</dbReference>
<dbReference type="PANTHER" id="PTHR12080:SF18">
    <property type="entry name" value="SLAM FAMILY MEMBER 9"/>
    <property type="match status" value="1"/>
</dbReference>
<evidence type="ECO:0008006" key="7">
    <source>
        <dbReference type="Google" id="ProtNLM"/>
    </source>
</evidence>
<keyword evidence="4" id="KW-0325">Glycoprotein</keyword>
<evidence type="ECO:0000256" key="1">
    <source>
        <dbReference type="ARBA" id="ARBA00004370"/>
    </source>
</evidence>
<keyword evidence="6" id="KW-1185">Reference proteome</keyword>
<dbReference type="InterPro" id="IPR036179">
    <property type="entry name" value="Ig-like_dom_sf"/>
</dbReference>